<dbReference type="Pfam" id="PF00107">
    <property type="entry name" value="ADH_zinc_N"/>
    <property type="match status" value="1"/>
</dbReference>
<dbReference type="RefSeq" id="WP_100256344.1">
    <property type="nucleotide sequence ID" value="NZ_CP011797.1"/>
</dbReference>
<keyword evidence="4" id="KW-1185">Reference proteome</keyword>
<dbReference type="SUPFAM" id="SSF50129">
    <property type="entry name" value="GroES-like"/>
    <property type="match status" value="1"/>
</dbReference>
<dbReference type="FunFam" id="3.40.50.720:FF:000121">
    <property type="entry name" value="Prostaglandin reductase 2"/>
    <property type="match status" value="1"/>
</dbReference>
<organism evidence="3 4">
    <name type="scientific">Reinekea forsetii</name>
    <dbReference type="NCBI Taxonomy" id="1336806"/>
    <lineage>
        <taxon>Bacteria</taxon>
        <taxon>Pseudomonadati</taxon>
        <taxon>Pseudomonadota</taxon>
        <taxon>Gammaproteobacteria</taxon>
        <taxon>Oceanospirillales</taxon>
        <taxon>Saccharospirillaceae</taxon>
        <taxon>Reinekea</taxon>
    </lineage>
</organism>
<accession>A0A2K8KPJ0</accession>
<evidence type="ECO:0000313" key="4">
    <source>
        <dbReference type="Proteomes" id="UP000229757"/>
    </source>
</evidence>
<dbReference type="Gene3D" id="3.40.50.720">
    <property type="entry name" value="NAD(P)-binding Rossmann-like Domain"/>
    <property type="match status" value="1"/>
</dbReference>
<dbReference type="InterPro" id="IPR013149">
    <property type="entry name" value="ADH-like_C"/>
</dbReference>
<dbReference type="EMBL" id="CP011797">
    <property type="protein sequence ID" value="ATX75969.1"/>
    <property type="molecule type" value="Genomic_DNA"/>
</dbReference>
<protein>
    <submittedName>
        <fullName evidence="3">NADP-dependent oxidoreductase</fullName>
        <ecNumber evidence="3">1.6.5.5</ecNumber>
    </submittedName>
</protein>
<dbReference type="Proteomes" id="UP000229757">
    <property type="component" value="Chromosome"/>
</dbReference>
<dbReference type="AlphaFoldDB" id="A0A2K8KPJ0"/>
<dbReference type="EC" id="1.6.5.5" evidence="3"/>
<evidence type="ECO:0000256" key="1">
    <source>
        <dbReference type="ARBA" id="ARBA00023002"/>
    </source>
</evidence>
<keyword evidence="1 3" id="KW-0560">Oxidoreductase</keyword>
<dbReference type="PANTHER" id="PTHR43205:SF7">
    <property type="entry name" value="PROSTAGLANDIN REDUCTASE 1"/>
    <property type="match status" value="1"/>
</dbReference>
<sequence length="332" mass="35131">MSTYTAINLAKRPYGAAIGPELFEVVHLPIPTPGAGELLIKHTHMSLDPAMLGWMSPATDSYIPPVDLGSVMRSSGFGVVVESNHPDFAVGDQVQGMFGWQERVLSNGTGLTKIDATLSAELVLSVLALPGLTATQGLYRIGQPKAGETLVVSGAAGSVGSIVGQLAKAEGLRVIGVAGGAEKCAWLIDELGFDGAIDYKAGNLNDQLEALTPDGIDIYFENTGGEIQNLVFARMNAHGRIVVCGHIADYLTATPAPGPNWMNIIKKRLTIKGFTMPDHFQDAPALLGLLMPHLMAGKIQYRSHVLDGLESAMTGLNLFFSGANEGKLIVRL</sequence>
<gene>
    <name evidence="3" type="ORF">REIFOR_00801</name>
</gene>
<dbReference type="CDD" id="cd05288">
    <property type="entry name" value="PGDH"/>
    <property type="match status" value="1"/>
</dbReference>
<dbReference type="GO" id="GO:0016628">
    <property type="term" value="F:oxidoreductase activity, acting on the CH-CH group of donors, NAD or NADP as acceptor"/>
    <property type="evidence" value="ECO:0007669"/>
    <property type="project" value="InterPro"/>
</dbReference>
<evidence type="ECO:0000313" key="3">
    <source>
        <dbReference type="EMBL" id="ATX75969.1"/>
    </source>
</evidence>
<dbReference type="PANTHER" id="PTHR43205">
    <property type="entry name" value="PROSTAGLANDIN REDUCTASE"/>
    <property type="match status" value="1"/>
</dbReference>
<dbReference type="InterPro" id="IPR045010">
    <property type="entry name" value="MDR_fam"/>
</dbReference>
<dbReference type="InterPro" id="IPR041694">
    <property type="entry name" value="ADH_N_2"/>
</dbReference>
<dbReference type="SMART" id="SM00829">
    <property type="entry name" value="PKS_ER"/>
    <property type="match status" value="1"/>
</dbReference>
<dbReference type="InterPro" id="IPR011032">
    <property type="entry name" value="GroES-like_sf"/>
</dbReference>
<dbReference type="OrthoDB" id="9805663at2"/>
<feature type="domain" description="Enoyl reductase (ER)" evidence="2">
    <location>
        <begin position="19"/>
        <end position="330"/>
    </location>
</feature>
<name>A0A2K8KPJ0_9GAMM</name>
<proteinExistence type="predicted"/>
<reference evidence="3 4" key="1">
    <citation type="journal article" date="2017" name="Environ. Microbiol.">
        <title>Genomic and physiological analyses of 'Reinekea forsetii' reveal a versatile opportunistic lifestyle during spring algae blooms.</title>
        <authorList>
            <person name="Avci B."/>
            <person name="Hahnke R.L."/>
            <person name="Chafee M."/>
            <person name="Fischer T."/>
            <person name="Gruber-Vodicka H."/>
            <person name="Tegetmeyer H.E."/>
            <person name="Harder J."/>
            <person name="Fuchs B.M."/>
            <person name="Amann R.I."/>
            <person name="Teeling H."/>
        </authorList>
    </citation>
    <scope>NUCLEOTIDE SEQUENCE [LARGE SCALE GENOMIC DNA]</scope>
    <source>
        <strain evidence="3 4">Hel1_31_D35</strain>
    </source>
</reference>
<dbReference type="KEGG" id="rfo:REIFOR_00801"/>
<dbReference type="Pfam" id="PF16884">
    <property type="entry name" value="ADH_N_2"/>
    <property type="match status" value="1"/>
</dbReference>
<dbReference type="GO" id="GO:0003960">
    <property type="term" value="F:quinone reductase (NADPH) activity"/>
    <property type="evidence" value="ECO:0007669"/>
    <property type="project" value="UniProtKB-EC"/>
</dbReference>
<dbReference type="InterPro" id="IPR020843">
    <property type="entry name" value="ER"/>
</dbReference>
<evidence type="ECO:0000259" key="2">
    <source>
        <dbReference type="SMART" id="SM00829"/>
    </source>
</evidence>
<dbReference type="InterPro" id="IPR036291">
    <property type="entry name" value="NAD(P)-bd_dom_sf"/>
</dbReference>
<dbReference type="Gene3D" id="3.90.180.10">
    <property type="entry name" value="Medium-chain alcohol dehydrogenases, catalytic domain"/>
    <property type="match status" value="1"/>
</dbReference>
<dbReference type="SUPFAM" id="SSF51735">
    <property type="entry name" value="NAD(P)-binding Rossmann-fold domains"/>
    <property type="match status" value="1"/>
</dbReference>